<protein>
    <submittedName>
        <fullName evidence="2">Dihydrofolate reductase</fullName>
    </submittedName>
</protein>
<dbReference type="Pfam" id="PF01872">
    <property type="entry name" value="RibD_C"/>
    <property type="match status" value="1"/>
</dbReference>
<name>A0A2T3HJI1_9SPHI</name>
<keyword evidence="3" id="KW-1185">Reference proteome</keyword>
<dbReference type="InterPro" id="IPR050765">
    <property type="entry name" value="Riboflavin_Biosynth_HTPR"/>
</dbReference>
<dbReference type="GO" id="GO:0008703">
    <property type="term" value="F:5-amino-6-(5-phosphoribosylamino)uracil reductase activity"/>
    <property type="evidence" value="ECO:0007669"/>
    <property type="project" value="InterPro"/>
</dbReference>
<reference evidence="2 3" key="1">
    <citation type="submission" date="2018-03" db="EMBL/GenBank/DDBJ databases">
        <authorList>
            <person name="Keele B.F."/>
        </authorList>
    </citation>
    <scope>NUCLEOTIDE SEQUENCE [LARGE SCALE GENOMIC DNA]</scope>
    <source>
        <strain evidence="2 3">YL28-9</strain>
    </source>
</reference>
<dbReference type="InterPro" id="IPR002734">
    <property type="entry name" value="RibDG_C"/>
</dbReference>
<dbReference type="OrthoDB" id="195113at2"/>
<dbReference type="SUPFAM" id="SSF53597">
    <property type="entry name" value="Dihydrofolate reductase-like"/>
    <property type="match status" value="1"/>
</dbReference>
<dbReference type="GO" id="GO:0009231">
    <property type="term" value="P:riboflavin biosynthetic process"/>
    <property type="evidence" value="ECO:0007669"/>
    <property type="project" value="InterPro"/>
</dbReference>
<dbReference type="Proteomes" id="UP000240912">
    <property type="component" value="Unassembled WGS sequence"/>
</dbReference>
<gene>
    <name evidence="2" type="ORF">C7T94_08035</name>
</gene>
<feature type="domain" description="Bacterial bifunctional deaminase-reductase C-terminal" evidence="1">
    <location>
        <begin position="3"/>
        <end position="166"/>
    </location>
</feature>
<proteinExistence type="predicted"/>
<dbReference type="InterPro" id="IPR024072">
    <property type="entry name" value="DHFR-like_dom_sf"/>
</dbReference>
<dbReference type="PANTHER" id="PTHR38011:SF11">
    <property type="entry name" value="2,5-DIAMINO-6-RIBOSYLAMINO-4(3H)-PYRIMIDINONE 5'-PHOSPHATE REDUCTASE"/>
    <property type="match status" value="1"/>
</dbReference>
<evidence type="ECO:0000313" key="2">
    <source>
        <dbReference type="EMBL" id="PST82606.1"/>
    </source>
</evidence>
<dbReference type="Gene3D" id="3.40.430.10">
    <property type="entry name" value="Dihydrofolate Reductase, subunit A"/>
    <property type="match status" value="1"/>
</dbReference>
<evidence type="ECO:0000313" key="3">
    <source>
        <dbReference type="Proteomes" id="UP000240912"/>
    </source>
</evidence>
<dbReference type="AlphaFoldDB" id="A0A2T3HJI1"/>
<dbReference type="EMBL" id="PYLS01000005">
    <property type="protein sequence ID" value="PST82606.1"/>
    <property type="molecule type" value="Genomic_DNA"/>
</dbReference>
<dbReference type="RefSeq" id="WP_107214865.1">
    <property type="nucleotide sequence ID" value="NZ_KZ686269.1"/>
</dbReference>
<sequence>MERKVMLYIAMSLDGYIAKKDDNIDFLGMVERPGEDYGYAAFKAGIDTVIWGRRTFEKVRSFGAEEMMHPDKKLYVISASRTGTEGHAEYHPDPVSLVMDLQAAEGKDIYCDGGAEVVFALLNARLVDRIIVSVIPHLLGSGIRLFKDGLPEQALRLRQSIAFPSGLTQLWFDVLRDSPAATEN</sequence>
<comment type="caution">
    <text evidence="2">The sequence shown here is derived from an EMBL/GenBank/DDBJ whole genome shotgun (WGS) entry which is preliminary data.</text>
</comment>
<organism evidence="2 3">
    <name type="scientific">Pedobacter yulinensis</name>
    <dbReference type="NCBI Taxonomy" id="2126353"/>
    <lineage>
        <taxon>Bacteria</taxon>
        <taxon>Pseudomonadati</taxon>
        <taxon>Bacteroidota</taxon>
        <taxon>Sphingobacteriia</taxon>
        <taxon>Sphingobacteriales</taxon>
        <taxon>Sphingobacteriaceae</taxon>
        <taxon>Pedobacter</taxon>
    </lineage>
</organism>
<dbReference type="PANTHER" id="PTHR38011">
    <property type="entry name" value="DIHYDROFOLATE REDUCTASE FAMILY PROTEIN (AFU_ORTHOLOGUE AFUA_8G06820)"/>
    <property type="match status" value="1"/>
</dbReference>
<evidence type="ECO:0000259" key="1">
    <source>
        <dbReference type="Pfam" id="PF01872"/>
    </source>
</evidence>
<accession>A0A2T3HJI1</accession>